<dbReference type="STRING" id="455432.AWN90_26385"/>
<evidence type="ECO:0000313" key="2">
    <source>
        <dbReference type="EMBL" id="KZM74231.1"/>
    </source>
</evidence>
<organism evidence="2 3">
    <name type="scientific">Nocardia terpenica</name>
    <dbReference type="NCBI Taxonomy" id="455432"/>
    <lineage>
        <taxon>Bacteria</taxon>
        <taxon>Bacillati</taxon>
        <taxon>Actinomycetota</taxon>
        <taxon>Actinomycetes</taxon>
        <taxon>Mycobacteriales</taxon>
        <taxon>Nocardiaceae</taxon>
        <taxon>Nocardia</taxon>
    </lineage>
</organism>
<feature type="compositionally biased region" description="Basic and acidic residues" evidence="1">
    <location>
        <begin position="32"/>
        <end position="42"/>
    </location>
</feature>
<dbReference type="AlphaFoldDB" id="A0A164NCZ2"/>
<dbReference type="EMBL" id="LWGR01000006">
    <property type="protein sequence ID" value="KZM74231.1"/>
    <property type="molecule type" value="Genomic_DNA"/>
</dbReference>
<evidence type="ECO:0000313" key="3">
    <source>
        <dbReference type="Proteomes" id="UP000076512"/>
    </source>
</evidence>
<proteinExistence type="predicted"/>
<keyword evidence="3" id="KW-1185">Reference proteome</keyword>
<feature type="region of interest" description="Disordered" evidence="1">
    <location>
        <begin position="1"/>
        <end position="42"/>
    </location>
</feature>
<gene>
    <name evidence="2" type="ORF">AWN90_26385</name>
</gene>
<accession>A0A164NCZ2</accession>
<dbReference type="Proteomes" id="UP000076512">
    <property type="component" value="Unassembled WGS sequence"/>
</dbReference>
<feature type="compositionally biased region" description="Low complexity" evidence="1">
    <location>
        <begin position="17"/>
        <end position="31"/>
    </location>
</feature>
<reference evidence="2 3" key="1">
    <citation type="submission" date="2016-04" db="EMBL/GenBank/DDBJ databases">
        <authorList>
            <person name="Evans L.H."/>
            <person name="Alamgir A."/>
            <person name="Owens N."/>
            <person name="Weber N.D."/>
            <person name="Virtaneva K."/>
            <person name="Barbian K."/>
            <person name="Babar A."/>
            <person name="Rosenke K."/>
        </authorList>
    </citation>
    <scope>NUCLEOTIDE SEQUENCE [LARGE SCALE GENOMIC DNA]</scope>
    <source>
        <strain evidence="2 3">IFM 0406</strain>
    </source>
</reference>
<evidence type="ECO:0000256" key="1">
    <source>
        <dbReference type="SAM" id="MobiDB-lite"/>
    </source>
</evidence>
<protein>
    <submittedName>
        <fullName evidence="2">Uncharacterized protein</fullName>
    </submittedName>
</protein>
<sequence>MHRAFLQQQQDRRAHIAAPTATTPAAAPTEGTRAEAGAELRSERAEFAAETVSAARVATELLATAGELAPPTATAVHVFVVSVFHDVPPQACSHIHTIDDISTMHLRQA</sequence>
<comment type="caution">
    <text evidence="2">The sequence shown here is derived from an EMBL/GenBank/DDBJ whole genome shotgun (WGS) entry which is preliminary data.</text>
</comment>
<name>A0A164NCZ2_9NOCA</name>